<dbReference type="Gene3D" id="2.40.50.100">
    <property type="match status" value="1"/>
</dbReference>
<keyword evidence="3" id="KW-0809">Transit peptide</keyword>
<evidence type="ECO:0000256" key="7">
    <source>
        <dbReference type="ARBA" id="ARBA00035267"/>
    </source>
</evidence>
<evidence type="ECO:0000256" key="5">
    <source>
        <dbReference type="ARBA" id="ARBA00023128"/>
    </source>
</evidence>
<dbReference type="OrthoDB" id="1867012at2759"/>
<dbReference type="GO" id="GO:0033617">
    <property type="term" value="P:mitochondrial respiratory chain complex IV assembly"/>
    <property type="evidence" value="ECO:0007669"/>
    <property type="project" value="EnsemblFungi"/>
</dbReference>
<feature type="domain" description="Large ribosomal subunit protein bL27m C-terminal" evidence="10">
    <location>
        <begin position="142"/>
        <end position="377"/>
    </location>
</feature>
<dbReference type="PANTHER" id="PTHR15893">
    <property type="entry name" value="RIBOSOMAL PROTEIN L27"/>
    <property type="match status" value="1"/>
</dbReference>
<protein>
    <recommendedName>
        <fullName evidence="7">Large ribosomal subunit protein bL27m</fullName>
    </recommendedName>
    <alternativeName>
        <fullName evidence="8">54S ribosomal protein L2, mitochondrial</fullName>
    </alternativeName>
</protein>
<dbReference type="Pfam" id="PF18471">
    <property type="entry name" value="Ribosomal_L27_C"/>
    <property type="match status" value="1"/>
</dbReference>
<dbReference type="PRINTS" id="PR00063">
    <property type="entry name" value="RIBOSOMALL27"/>
</dbReference>
<evidence type="ECO:0000256" key="1">
    <source>
        <dbReference type="ARBA" id="ARBA00004173"/>
    </source>
</evidence>
<sequence>MSFLKSISGLIRPLNGQGSILHTSSLNNITQIRTATKKVSGSKTNKNDSAGRRLGPKAYEGHYVQPGQIIMRQRGTKIHPGENVKIGVDHTIYAVEPGYVRFYYNPFHPLRKYVGVALKQELKLPTPHFSPRVRRFGYVELTDPVKAQQEEDRMSRKEYEAQSELTNEFLKSEEYRQNVTKEFAQSLKDEFSIDLDENKLQVVAHRFYEISQLVKNGLSLEEAKVQASYNHIYNIELAARRGEVSNFEEAKKENLSVFNDIDNKVQLDAQGRLCKYLNAQERESLQQEISTKLAPFANRILSKEDKKTVTNLIETPGAYTTSEQSLLREQYLPEIVPWTVPGSVIENIDPENPPKDVVVQRVFDGKTRSTKVIGRPRDIVA</sequence>
<evidence type="ECO:0000256" key="2">
    <source>
        <dbReference type="ARBA" id="ARBA00010797"/>
    </source>
</evidence>
<dbReference type="FunFam" id="2.40.50.100:FF:000042">
    <property type="entry name" value="50S ribosomal protein L27"/>
    <property type="match status" value="1"/>
</dbReference>
<dbReference type="PANTHER" id="PTHR15893:SF0">
    <property type="entry name" value="LARGE RIBOSOMAL SUBUNIT PROTEIN BL27M"/>
    <property type="match status" value="1"/>
</dbReference>
<proteinExistence type="inferred from homology"/>
<evidence type="ECO:0000256" key="9">
    <source>
        <dbReference type="SAM" id="MobiDB-lite"/>
    </source>
</evidence>
<evidence type="ECO:0000259" key="10">
    <source>
        <dbReference type="Pfam" id="PF18471"/>
    </source>
</evidence>
<organism evidence="11 12">
    <name type="scientific">Suhomyces tanzawaensis NRRL Y-17324</name>
    <dbReference type="NCBI Taxonomy" id="984487"/>
    <lineage>
        <taxon>Eukaryota</taxon>
        <taxon>Fungi</taxon>
        <taxon>Dikarya</taxon>
        <taxon>Ascomycota</taxon>
        <taxon>Saccharomycotina</taxon>
        <taxon>Pichiomycetes</taxon>
        <taxon>Debaryomycetaceae</taxon>
        <taxon>Suhomyces</taxon>
    </lineage>
</organism>
<keyword evidence="4 11" id="KW-0689">Ribosomal protein</keyword>
<dbReference type="GO" id="GO:0006412">
    <property type="term" value="P:translation"/>
    <property type="evidence" value="ECO:0007669"/>
    <property type="project" value="InterPro"/>
</dbReference>
<evidence type="ECO:0000256" key="6">
    <source>
        <dbReference type="ARBA" id="ARBA00023274"/>
    </source>
</evidence>
<dbReference type="GeneID" id="30982041"/>
<dbReference type="GO" id="GO:0003735">
    <property type="term" value="F:structural constituent of ribosome"/>
    <property type="evidence" value="ECO:0007669"/>
    <property type="project" value="EnsemblFungi"/>
</dbReference>
<name>A0A1E4SEG3_9ASCO</name>
<dbReference type="InterPro" id="IPR001684">
    <property type="entry name" value="Ribosomal_bL27"/>
</dbReference>
<dbReference type="InterPro" id="IPR018261">
    <property type="entry name" value="Ribosomal_bL27_CS"/>
</dbReference>
<gene>
    <name evidence="11" type="ORF">CANTADRAFT_26840</name>
</gene>
<evidence type="ECO:0000313" key="11">
    <source>
        <dbReference type="EMBL" id="ODV77782.1"/>
    </source>
</evidence>
<dbReference type="GO" id="GO:0005762">
    <property type="term" value="C:mitochondrial large ribosomal subunit"/>
    <property type="evidence" value="ECO:0007669"/>
    <property type="project" value="EnsemblFungi"/>
</dbReference>
<dbReference type="EMBL" id="KV453914">
    <property type="protein sequence ID" value="ODV77782.1"/>
    <property type="molecule type" value="Genomic_DNA"/>
</dbReference>
<feature type="region of interest" description="Disordered" evidence="9">
    <location>
        <begin position="37"/>
        <end position="58"/>
    </location>
</feature>
<comment type="similarity">
    <text evidence="2">Belongs to the bacterial ribosomal protein bL27 family.</text>
</comment>
<evidence type="ECO:0000313" key="12">
    <source>
        <dbReference type="Proteomes" id="UP000094285"/>
    </source>
</evidence>
<keyword evidence="12" id="KW-1185">Reference proteome</keyword>
<dbReference type="RefSeq" id="XP_020062904.1">
    <property type="nucleotide sequence ID" value="XM_020207904.1"/>
</dbReference>
<keyword evidence="5" id="KW-0496">Mitochondrion</keyword>
<evidence type="ECO:0000256" key="4">
    <source>
        <dbReference type="ARBA" id="ARBA00022980"/>
    </source>
</evidence>
<comment type="subcellular location">
    <subcellularLocation>
        <location evidence="1">Mitochondrion</location>
    </subcellularLocation>
</comment>
<dbReference type="NCBIfam" id="TIGR00062">
    <property type="entry name" value="L27"/>
    <property type="match status" value="1"/>
</dbReference>
<dbReference type="STRING" id="984487.A0A1E4SEG3"/>
<dbReference type="InterPro" id="IPR041244">
    <property type="entry name" value="Ribosomal_bL27m_C"/>
</dbReference>
<dbReference type="Proteomes" id="UP000094285">
    <property type="component" value="Unassembled WGS sequence"/>
</dbReference>
<dbReference type="Pfam" id="PF01016">
    <property type="entry name" value="Ribosomal_L27"/>
    <property type="match status" value="1"/>
</dbReference>
<reference evidence="12" key="1">
    <citation type="submission" date="2016-05" db="EMBL/GenBank/DDBJ databases">
        <title>Comparative genomics of biotechnologically important yeasts.</title>
        <authorList>
            <consortium name="DOE Joint Genome Institute"/>
            <person name="Riley R."/>
            <person name="Haridas S."/>
            <person name="Wolfe K.H."/>
            <person name="Lopes M.R."/>
            <person name="Hittinger C.T."/>
            <person name="Goker M."/>
            <person name="Salamov A."/>
            <person name="Wisecaver J."/>
            <person name="Long T.M."/>
            <person name="Aerts A.L."/>
            <person name="Barry K."/>
            <person name="Choi C."/>
            <person name="Clum A."/>
            <person name="Coughlan A.Y."/>
            <person name="Deshpande S."/>
            <person name="Douglass A.P."/>
            <person name="Hanson S.J."/>
            <person name="Klenk H.-P."/>
            <person name="Labutti K."/>
            <person name="Lapidus A."/>
            <person name="Lindquist E."/>
            <person name="Lipzen A."/>
            <person name="Meier-Kolthoff J.P."/>
            <person name="Ohm R.A."/>
            <person name="Otillar R.P."/>
            <person name="Pangilinan J."/>
            <person name="Peng Y."/>
            <person name="Rokas A."/>
            <person name="Rosa C.A."/>
            <person name="Scheuner C."/>
            <person name="Sibirny A.A."/>
            <person name="Slot J.C."/>
            <person name="Stielow J.B."/>
            <person name="Sun H."/>
            <person name="Kurtzman C.P."/>
            <person name="Blackwell M."/>
            <person name="Grigoriev I.V."/>
            <person name="Jeffries T.W."/>
        </authorList>
    </citation>
    <scope>NUCLEOTIDE SEQUENCE [LARGE SCALE GENOMIC DNA]</scope>
    <source>
        <strain evidence="12">NRRL Y-17324</strain>
    </source>
</reference>
<dbReference type="PROSITE" id="PS00831">
    <property type="entry name" value="RIBOSOMAL_L27"/>
    <property type="match status" value="1"/>
</dbReference>
<accession>A0A1E4SEG3</accession>
<keyword evidence="6" id="KW-0687">Ribonucleoprotein</keyword>
<dbReference type="AlphaFoldDB" id="A0A1E4SEG3"/>
<evidence type="ECO:0000256" key="8">
    <source>
        <dbReference type="ARBA" id="ARBA00035465"/>
    </source>
</evidence>
<evidence type="ECO:0000256" key="3">
    <source>
        <dbReference type="ARBA" id="ARBA00022946"/>
    </source>
</evidence>
<dbReference type="SUPFAM" id="SSF110324">
    <property type="entry name" value="Ribosomal L27 protein-like"/>
    <property type="match status" value="1"/>
</dbReference>